<comment type="caution">
    <text evidence="9">The sequence shown here is derived from an EMBL/GenBank/DDBJ whole genome shotgun (WGS) entry which is preliminary data.</text>
</comment>
<dbReference type="PANTHER" id="PTHR43549:SF2">
    <property type="entry name" value="MULTIDRUG RESISTANCE PROTEIN NORM-RELATED"/>
    <property type="match status" value="1"/>
</dbReference>
<evidence type="ECO:0000256" key="4">
    <source>
        <dbReference type="ARBA" id="ARBA00022475"/>
    </source>
</evidence>
<feature type="transmembrane region" description="Helical" evidence="8">
    <location>
        <begin position="352"/>
        <end position="376"/>
    </location>
</feature>
<keyword evidence="4" id="KW-1003">Cell membrane</keyword>
<evidence type="ECO:0000256" key="6">
    <source>
        <dbReference type="ARBA" id="ARBA00022989"/>
    </source>
</evidence>
<feature type="transmembrane region" description="Helical" evidence="8">
    <location>
        <begin position="196"/>
        <end position="216"/>
    </location>
</feature>
<comment type="similarity">
    <text evidence="2">Belongs to the multi antimicrobial extrusion (MATE) (TC 2.A.66.1) family.</text>
</comment>
<organism evidence="9 10">
    <name type="scientific">Tritrichomonas foetus</name>
    <dbReference type="NCBI Taxonomy" id="1144522"/>
    <lineage>
        <taxon>Eukaryota</taxon>
        <taxon>Metamonada</taxon>
        <taxon>Parabasalia</taxon>
        <taxon>Tritrichomonadida</taxon>
        <taxon>Tritrichomonadidae</taxon>
        <taxon>Tritrichomonas</taxon>
    </lineage>
</organism>
<reference evidence="9" key="1">
    <citation type="submission" date="2016-10" db="EMBL/GenBank/DDBJ databases">
        <authorList>
            <person name="Benchimol M."/>
            <person name="Almeida L.G."/>
            <person name="Vasconcelos A.T."/>
            <person name="Perreira-Neves A."/>
            <person name="Rosa I.A."/>
            <person name="Tasca T."/>
            <person name="Bogo M.R."/>
            <person name="de Souza W."/>
        </authorList>
    </citation>
    <scope>NUCLEOTIDE SEQUENCE [LARGE SCALE GENOMIC DNA]</scope>
    <source>
        <strain evidence="9">K</strain>
    </source>
</reference>
<evidence type="ECO:0000313" key="10">
    <source>
        <dbReference type="Proteomes" id="UP000179807"/>
    </source>
</evidence>
<gene>
    <name evidence="9" type="ORF">TRFO_41719</name>
</gene>
<name>A0A1J4L0C9_9EUKA</name>
<evidence type="ECO:0000256" key="7">
    <source>
        <dbReference type="ARBA" id="ARBA00023136"/>
    </source>
</evidence>
<evidence type="ECO:0000256" key="8">
    <source>
        <dbReference type="SAM" id="Phobius"/>
    </source>
</evidence>
<keyword evidence="7 8" id="KW-0472">Membrane</keyword>
<dbReference type="InterPro" id="IPR052031">
    <property type="entry name" value="Membrane_Transporter-Flippase"/>
</dbReference>
<keyword evidence="3" id="KW-0813">Transport</keyword>
<dbReference type="GO" id="GO:0042910">
    <property type="term" value="F:xenobiotic transmembrane transporter activity"/>
    <property type="evidence" value="ECO:0007669"/>
    <property type="project" value="InterPro"/>
</dbReference>
<dbReference type="AlphaFoldDB" id="A0A1J4L0C9"/>
<feature type="transmembrane region" description="Helical" evidence="8">
    <location>
        <begin position="36"/>
        <end position="56"/>
    </location>
</feature>
<dbReference type="GO" id="GO:0015297">
    <property type="term" value="F:antiporter activity"/>
    <property type="evidence" value="ECO:0007669"/>
    <property type="project" value="InterPro"/>
</dbReference>
<dbReference type="VEuPathDB" id="TrichDB:TRFO_41719"/>
<evidence type="ECO:0000256" key="2">
    <source>
        <dbReference type="ARBA" id="ARBA00010199"/>
    </source>
</evidence>
<comment type="subcellular location">
    <subcellularLocation>
        <location evidence="1">Cell membrane</location>
        <topology evidence="1">Multi-pass membrane protein</topology>
    </subcellularLocation>
</comment>
<dbReference type="PANTHER" id="PTHR43549">
    <property type="entry name" value="MULTIDRUG RESISTANCE PROTEIN YPNP-RELATED"/>
    <property type="match status" value="1"/>
</dbReference>
<feature type="transmembrane region" description="Helical" evidence="8">
    <location>
        <begin position="161"/>
        <end position="184"/>
    </location>
</feature>
<evidence type="ECO:0000256" key="1">
    <source>
        <dbReference type="ARBA" id="ARBA00004651"/>
    </source>
</evidence>
<feature type="transmembrane region" description="Helical" evidence="8">
    <location>
        <begin position="307"/>
        <end position="332"/>
    </location>
</feature>
<sequence length="502" mass="56124">MKNDSVNTLLMTTEIEDSESHRAFEENSKFIKHGPFVTLLLLSIGAFLTTFGQSVLESVDLYFISKRFEKDEDQYAVQIIGMGYYIVLICAVGCMFFAQSIIARVSGLIGEGKRNEASQLTIDVFRLSIISSIFFQVIMIFCARPIMLFAGCSDDLIDKCFSLVTSTVACLPIFVFFFTTTGFLQGIGKPVLNGIYHLIANILQTFIITPILQFILKIDVTISNISQAIAQSLVGLFILFLIMNGKYTLRPKYSMFFESFSKETKRALIMGLPVIPSMIYIILPPMLLLRFMTNAAAGDSKTVKDIIAVFTVFQKTILIGSAIPVALVSGMLSSGTHSYGMRNSKRMIQTIIWNYVVSTSVLVMFSIVMIFWPNLIANPFLNDESSKQLASKFLPIPFWTFTLQTLCVTASASFVVVGHPNLSTFCNVTMIVLVCVAAKIINVMYPNDYMKVLYSYTITDTISFIFIGSWSLAYIIKTKKEMDQHAMSDLFTSTTDFTTLDQ</sequence>
<keyword evidence="6 8" id="KW-1133">Transmembrane helix</keyword>
<evidence type="ECO:0008006" key="11">
    <source>
        <dbReference type="Google" id="ProtNLM"/>
    </source>
</evidence>
<protein>
    <recommendedName>
        <fullName evidence="11">MatE family protein</fullName>
    </recommendedName>
</protein>
<feature type="transmembrane region" description="Helical" evidence="8">
    <location>
        <begin position="228"/>
        <end position="247"/>
    </location>
</feature>
<evidence type="ECO:0000313" key="9">
    <source>
        <dbReference type="EMBL" id="OHT16592.1"/>
    </source>
</evidence>
<proteinExistence type="inferred from homology"/>
<accession>A0A1J4L0C9</accession>
<feature type="transmembrane region" description="Helical" evidence="8">
    <location>
        <begin position="76"/>
        <end position="103"/>
    </location>
</feature>
<dbReference type="RefSeq" id="XP_068369728.1">
    <property type="nucleotide sequence ID" value="XM_068513946.1"/>
</dbReference>
<feature type="transmembrane region" description="Helical" evidence="8">
    <location>
        <begin position="396"/>
        <end position="417"/>
    </location>
</feature>
<evidence type="ECO:0000256" key="5">
    <source>
        <dbReference type="ARBA" id="ARBA00022692"/>
    </source>
</evidence>
<dbReference type="CDD" id="cd12082">
    <property type="entry name" value="MATE_like"/>
    <property type="match status" value="1"/>
</dbReference>
<keyword evidence="5 8" id="KW-0812">Transmembrane</keyword>
<dbReference type="EMBL" id="MLAK01000095">
    <property type="protein sequence ID" value="OHT16592.1"/>
    <property type="molecule type" value="Genomic_DNA"/>
</dbReference>
<keyword evidence="10" id="KW-1185">Reference proteome</keyword>
<dbReference type="Proteomes" id="UP000179807">
    <property type="component" value="Unassembled WGS sequence"/>
</dbReference>
<feature type="transmembrane region" description="Helical" evidence="8">
    <location>
        <begin position="424"/>
        <end position="441"/>
    </location>
</feature>
<feature type="transmembrane region" description="Helical" evidence="8">
    <location>
        <begin position="124"/>
        <end position="149"/>
    </location>
</feature>
<dbReference type="GeneID" id="94848650"/>
<evidence type="ECO:0000256" key="3">
    <source>
        <dbReference type="ARBA" id="ARBA00022448"/>
    </source>
</evidence>
<dbReference type="InterPro" id="IPR002528">
    <property type="entry name" value="MATE_fam"/>
</dbReference>
<dbReference type="Pfam" id="PF01554">
    <property type="entry name" value="MatE"/>
    <property type="match status" value="2"/>
</dbReference>
<feature type="transmembrane region" description="Helical" evidence="8">
    <location>
        <begin position="267"/>
        <end position="287"/>
    </location>
</feature>
<feature type="transmembrane region" description="Helical" evidence="8">
    <location>
        <begin position="453"/>
        <end position="476"/>
    </location>
</feature>
<dbReference type="GO" id="GO:0005886">
    <property type="term" value="C:plasma membrane"/>
    <property type="evidence" value="ECO:0007669"/>
    <property type="project" value="UniProtKB-SubCell"/>
</dbReference>